<feature type="transmembrane region" description="Helical" evidence="1">
    <location>
        <begin position="127"/>
        <end position="145"/>
    </location>
</feature>
<sequence length="156" mass="17123">MKTTAQALSYPAYLAVLGLTAGLLAGVTGWVAEVFSFVQAGPAFIFSWFTSSSWLSTPHAQAAAVLVIAVLSIVVSFIYAYLLAFIQHMFAGILFGAALWLLVYYGLNPWLTQLHPVPAMHPTTVLSTLSIFILYGLFIGYSIIYENELRRQQKKA</sequence>
<keyword evidence="1" id="KW-0812">Transmembrane</keyword>
<dbReference type="RefSeq" id="WP_181315374.1">
    <property type="nucleotide sequence ID" value="NZ_PYAV01000011.1"/>
</dbReference>
<feature type="transmembrane region" description="Helical" evidence="1">
    <location>
        <begin position="12"/>
        <end position="40"/>
    </location>
</feature>
<reference evidence="2 3" key="1">
    <citation type="submission" date="2018-03" db="EMBL/GenBank/DDBJ databases">
        <title>Genomic Encyclopedia of Type Strains, Phase III (KMG-III): the genomes of soil and plant-associated and newly described type strains.</title>
        <authorList>
            <person name="Whitman W."/>
        </authorList>
    </citation>
    <scope>NUCLEOTIDE SEQUENCE [LARGE SCALE GENOMIC DNA]</scope>
    <source>
        <strain evidence="2 3">CGMCC 1.07653</strain>
    </source>
</reference>
<keyword evidence="1" id="KW-0472">Membrane</keyword>
<organism evidence="2 3">
    <name type="scientific">Salsuginibacillus halophilus</name>
    <dbReference type="NCBI Taxonomy" id="517424"/>
    <lineage>
        <taxon>Bacteria</taxon>
        <taxon>Bacillati</taxon>
        <taxon>Bacillota</taxon>
        <taxon>Bacilli</taxon>
        <taxon>Bacillales</taxon>
        <taxon>Bacillaceae</taxon>
        <taxon>Salsuginibacillus</taxon>
    </lineage>
</organism>
<evidence type="ECO:0000313" key="2">
    <source>
        <dbReference type="EMBL" id="PSL43183.1"/>
    </source>
</evidence>
<evidence type="ECO:0000313" key="3">
    <source>
        <dbReference type="Proteomes" id="UP000242310"/>
    </source>
</evidence>
<protein>
    <submittedName>
        <fullName evidence="2">Membrane protein YqhR</fullName>
    </submittedName>
</protein>
<feature type="transmembrane region" description="Helical" evidence="1">
    <location>
        <begin position="60"/>
        <end position="82"/>
    </location>
</feature>
<name>A0A2P8HAD0_9BACI</name>
<keyword evidence="3" id="KW-1185">Reference proteome</keyword>
<evidence type="ECO:0000256" key="1">
    <source>
        <dbReference type="SAM" id="Phobius"/>
    </source>
</evidence>
<proteinExistence type="predicted"/>
<gene>
    <name evidence="2" type="ORF">B0H94_1115</name>
</gene>
<dbReference type="Pfam" id="PF11085">
    <property type="entry name" value="YqhR"/>
    <property type="match status" value="1"/>
</dbReference>
<dbReference type="Proteomes" id="UP000242310">
    <property type="component" value="Unassembled WGS sequence"/>
</dbReference>
<feature type="transmembrane region" description="Helical" evidence="1">
    <location>
        <begin position="89"/>
        <end position="107"/>
    </location>
</feature>
<comment type="caution">
    <text evidence="2">The sequence shown here is derived from an EMBL/GenBank/DDBJ whole genome shotgun (WGS) entry which is preliminary data.</text>
</comment>
<dbReference type="EMBL" id="PYAV01000011">
    <property type="protein sequence ID" value="PSL43183.1"/>
    <property type="molecule type" value="Genomic_DNA"/>
</dbReference>
<dbReference type="InterPro" id="IPR024563">
    <property type="entry name" value="YqhR"/>
</dbReference>
<accession>A0A2P8HAD0</accession>
<keyword evidence="1" id="KW-1133">Transmembrane helix</keyword>
<dbReference type="AlphaFoldDB" id="A0A2P8HAD0"/>